<dbReference type="GO" id="GO:0016020">
    <property type="term" value="C:membrane"/>
    <property type="evidence" value="ECO:0007669"/>
    <property type="project" value="UniProtKB-SubCell"/>
</dbReference>
<feature type="transmembrane region" description="Helical" evidence="6">
    <location>
        <begin position="245"/>
        <end position="261"/>
    </location>
</feature>
<gene>
    <name evidence="9" type="primary">LOC111111206</name>
</gene>
<dbReference type="PANTHER" id="PTHR45902:SF1">
    <property type="entry name" value="LATROPHILIN RECEPTOR-LIKE PROTEIN A"/>
    <property type="match status" value="1"/>
</dbReference>
<organism evidence="8 9">
    <name type="scientific">Crassostrea virginica</name>
    <name type="common">Eastern oyster</name>
    <dbReference type="NCBI Taxonomy" id="6565"/>
    <lineage>
        <taxon>Eukaryota</taxon>
        <taxon>Metazoa</taxon>
        <taxon>Spiralia</taxon>
        <taxon>Lophotrochozoa</taxon>
        <taxon>Mollusca</taxon>
        <taxon>Bivalvia</taxon>
        <taxon>Autobranchia</taxon>
        <taxon>Pteriomorphia</taxon>
        <taxon>Ostreida</taxon>
        <taxon>Ostreoidea</taxon>
        <taxon>Ostreidae</taxon>
        <taxon>Crassostrea</taxon>
    </lineage>
</organism>
<dbReference type="PANTHER" id="PTHR45902">
    <property type="entry name" value="LATROPHILIN RECEPTOR-LIKE PROTEIN A"/>
    <property type="match status" value="1"/>
</dbReference>
<dbReference type="PRINTS" id="PR00249">
    <property type="entry name" value="GPCRSECRETIN"/>
</dbReference>
<dbReference type="OrthoDB" id="10051649at2759"/>
<evidence type="ECO:0000256" key="1">
    <source>
        <dbReference type="ARBA" id="ARBA00004141"/>
    </source>
</evidence>
<dbReference type="Gene3D" id="1.20.1070.10">
    <property type="entry name" value="Rhodopsin 7-helix transmembrane proteins"/>
    <property type="match status" value="1"/>
</dbReference>
<keyword evidence="2 6" id="KW-0812">Transmembrane</keyword>
<dbReference type="CDD" id="cd15039">
    <property type="entry name" value="7tmB3_Methuselah-like"/>
    <property type="match status" value="1"/>
</dbReference>
<keyword evidence="8" id="KW-1185">Reference proteome</keyword>
<evidence type="ECO:0000313" key="8">
    <source>
        <dbReference type="Proteomes" id="UP000694844"/>
    </source>
</evidence>
<comment type="subcellular location">
    <subcellularLocation>
        <location evidence="1">Membrane</location>
        <topology evidence="1">Multi-pass membrane protein</topology>
    </subcellularLocation>
</comment>
<dbReference type="PROSITE" id="PS50261">
    <property type="entry name" value="G_PROTEIN_RECEP_F2_4"/>
    <property type="match status" value="1"/>
</dbReference>
<dbReference type="Pfam" id="PF00002">
    <property type="entry name" value="7tm_2"/>
    <property type="match status" value="1"/>
</dbReference>
<evidence type="ECO:0000256" key="3">
    <source>
        <dbReference type="ARBA" id="ARBA00022989"/>
    </source>
</evidence>
<feature type="transmembrane region" description="Helical" evidence="6">
    <location>
        <begin position="281"/>
        <end position="305"/>
    </location>
</feature>
<protein>
    <submittedName>
        <fullName evidence="9">Latrophilin receptor-like protein A</fullName>
    </submittedName>
</protein>
<proteinExistence type="predicted"/>
<dbReference type="InterPro" id="IPR053231">
    <property type="entry name" value="GPCR_LN-TM7"/>
</dbReference>
<dbReference type="Proteomes" id="UP000694844">
    <property type="component" value="Chromosome 9"/>
</dbReference>
<dbReference type="InterPro" id="IPR000832">
    <property type="entry name" value="GPCR_2_secretin-like"/>
</dbReference>
<accession>A0A8B8BK71</accession>
<sequence>MWFATEGLYYDENVHVSVIKWYIQADKTCAAMMNISKNNPVIVRVSMTISIRSNNSATVLNTDQIEIILYNVTSKIRFHGEFSIEGHEDVRAWFLPILAKTITRVPFCDIRGQQLQITSPSDINEPGIDINKLLFCPQVQLSLKEFSVSSDGLQVFVKSINRTFFHNELSKGVNGTIQICVNDYMADASPTPFKDLLKNNPERPSSLSLSIVGAIATAVSLFSLLATFVVYCILKKLRTIPGQNLMCFSGSLFFAQLFSLLKDFFNVDNMACAAVGILTYYFWLAVFTCANVCCFHMFRVFVCNTRFHDKFVCSRSLVWYIIYAFSLPIIFCLITIACHVTLSPTHDTGFSGHTCFIDDRQTQLFSFILPIVAICLVNFGLFMVTFYKIYSAPTMENANQHSRNDLAIYFKLFLLTGTAWIFQIIDGMFAVSPFSYLVTILIASQGLYIMISFVFNRRVKCMLHEIGLYEKLSFFKIPKTSSSGSTQLTQRITNDTDQPS</sequence>
<reference evidence="9" key="1">
    <citation type="submission" date="2025-08" db="UniProtKB">
        <authorList>
            <consortium name="RefSeq"/>
        </authorList>
    </citation>
    <scope>IDENTIFICATION</scope>
    <source>
        <tissue evidence="9">Whole sample</tissue>
    </source>
</reference>
<name>A0A8B8BK71_CRAVI</name>
<feature type="transmembrane region" description="Helical" evidence="6">
    <location>
        <begin position="362"/>
        <end position="387"/>
    </location>
</feature>
<evidence type="ECO:0000313" key="9">
    <source>
        <dbReference type="RefSeq" id="XP_022303740.1"/>
    </source>
</evidence>
<dbReference type="GO" id="GO:0007166">
    <property type="term" value="P:cell surface receptor signaling pathway"/>
    <property type="evidence" value="ECO:0007669"/>
    <property type="project" value="InterPro"/>
</dbReference>
<evidence type="ECO:0000259" key="7">
    <source>
        <dbReference type="PROSITE" id="PS50261"/>
    </source>
</evidence>
<dbReference type="InterPro" id="IPR017981">
    <property type="entry name" value="GPCR_2-like_7TM"/>
</dbReference>
<evidence type="ECO:0000256" key="2">
    <source>
        <dbReference type="ARBA" id="ARBA00022692"/>
    </source>
</evidence>
<feature type="domain" description="G-protein coupled receptors family 2 profile 2" evidence="7">
    <location>
        <begin position="209"/>
        <end position="457"/>
    </location>
</feature>
<evidence type="ECO:0000256" key="6">
    <source>
        <dbReference type="SAM" id="Phobius"/>
    </source>
</evidence>
<dbReference type="KEGG" id="cvn:111111206"/>
<keyword evidence="4 6" id="KW-0472">Membrane</keyword>
<dbReference type="AlphaFoldDB" id="A0A8B8BK71"/>
<dbReference type="RefSeq" id="XP_022303740.1">
    <property type="nucleotide sequence ID" value="XM_022448032.1"/>
</dbReference>
<dbReference type="GeneID" id="111111206"/>
<feature type="transmembrane region" description="Helical" evidence="6">
    <location>
        <begin position="317"/>
        <end position="342"/>
    </location>
</feature>
<feature type="transmembrane region" description="Helical" evidence="6">
    <location>
        <begin position="408"/>
        <end position="430"/>
    </location>
</feature>
<keyword evidence="3 6" id="KW-1133">Transmembrane helix</keyword>
<evidence type="ECO:0000256" key="4">
    <source>
        <dbReference type="ARBA" id="ARBA00023136"/>
    </source>
</evidence>
<feature type="region of interest" description="Disordered" evidence="5">
    <location>
        <begin position="479"/>
        <end position="500"/>
    </location>
</feature>
<evidence type="ECO:0000256" key="5">
    <source>
        <dbReference type="SAM" id="MobiDB-lite"/>
    </source>
</evidence>
<dbReference type="GO" id="GO:0004930">
    <property type="term" value="F:G protein-coupled receptor activity"/>
    <property type="evidence" value="ECO:0007669"/>
    <property type="project" value="InterPro"/>
</dbReference>
<feature type="transmembrane region" description="Helical" evidence="6">
    <location>
        <begin position="207"/>
        <end position="233"/>
    </location>
</feature>
<feature type="transmembrane region" description="Helical" evidence="6">
    <location>
        <begin position="436"/>
        <end position="455"/>
    </location>
</feature>